<feature type="transmembrane region" description="Helical" evidence="6">
    <location>
        <begin position="260"/>
        <end position="282"/>
    </location>
</feature>
<name>A0A1H6YJM9_9FIRM</name>
<proteinExistence type="inferred from homology"/>
<protein>
    <submittedName>
        <fullName evidence="7">Magnesium transporter</fullName>
    </submittedName>
</protein>
<evidence type="ECO:0000256" key="6">
    <source>
        <dbReference type="SAM" id="Phobius"/>
    </source>
</evidence>
<evidence type="ECO:0000313" key="7">
    <source>
        <dbReference type="EMBL" id="SEJ41528.1"/>
    </source>
</evidence>
<evidence type="ECO:0000256" key="5">
    <source>
        <dbReference type="ARBA" id="ARBA00023136"/>
    </source>
</evidence>
<dbReference type="InterPro" id="IPR045861">
    <property type="entry name" value="CorA_cytoplasmic_dom"/>
</dbReference>
<dbReference type="PANTHER" id="PTHR47891:SF2">
    <property type="entry name" value="MAGNESIUM AND COBALT TRANSPORTER"/>
    <property type="match status" value="1"/>
</dbReference>
<keyword evidence="4 6" id="KW-1133">Transmembrane helix</keyword>
<dbReference type="CDD" id="cd12827">
    <property type="entry name" value="EcCorA_ZntB-like_u2"/>
    <property type="match status" value="1"/>
</dbReference>
<dbReference type="InterPro" id="IPR002523">
    <property type="entry name" value="MgTranspt_CorA/ZnTranspt_ZntB"/>
</dbReference>
<evidence type="ECO:0000256" key="1">
    <source>
        <dbReference type="ARBA" id="ARBA00004141"/>
    </source>
</evidence>
<comment type="similarity">
    <text evidence="2">Belongs to the CorA metal ion transporter (MIT) (TC 1.A.35) family.</text>
</comment>
<dbReference type="SUPFAM" id="SSF144083">
    <property type="entry name" value="Magnesium transport protein CorA, transmembrane region"/>
    <property type="match status" value="1"/>
</dbReference>
<evidence type="ECO:0000313" key="8">
    <source>
        <dbReference type="Proteomes" id="UP000199662"/>
    </source>
</evidence>
<sequence>MLKIYKSLESGPLQELSLKTLEKGSWINIIAPTPYELKVVGNLTEVEPDFLKSALDDEERSHTDVEDNCVMVLTNVPVMRGRDSYDTLPLAIIVTTDYVITVCLEDTPVISEFNETTSRTFRTYKKSRFLFQILYKSATFYLRYLRQMNKISDEIEQKLRNSMKNREILRLLELQKGLTYFNAALRSNGAVLDKLLRLCSNHNVQAFLKMYEEDEDLLEDVIIENKQAKEMVEMYSKILSRLADTFSSIISNNLNLVMKFLASMTIMLAIPTVISSFFGMNVDIPFASAGPNGFLYVSIIAIVLTSLCAFVLWRKDMF</sequence>
<dbReference type="Gene3D" id="3.30.460.20">
    <property type="entry name" value="CorA soluble domain-like"/>
    <property type="match status" value="1"/>
</dbReference>
<evidence type="ECO:0000256" key="3">
    <source>
        <dbReference type="ARBA" id="ARBA00022692"/>
    </source>
</evidence>
<reference evidence="7 8" key="1">
    <citation type="submission" date="2016-10" db="EMBL/GenBank/DDBJ databases">
        <authorList>
            <person name="de Groot N.N."/>
        </authorList>
    </citation>
    <scope>NUCLEOTIDE SEQUENCE [LARGE SCALE GENOMIC DNA]</scope>
    <source>
        <strain evidence="7 8">DSM 2179</strain>
    </source>
</reference>
<dbReference type="STRING" id="84035.SAMN05660742_10740"/>
<dbReference type="EMBL" id="FNZK01000007">
    <property type="protein sequence ID" value="SEJ41528.1"/>
    <property type="molecule type" value="Genomic_DNA"/>
</dbReference>
<keyword evidence="3 6" id="KW-0812">Transmembrane</keyword>
<dbReference type="GO" id="GO:0016020">
    <property type="term" value="C:membrane"/>
    <property type="evidence" value="ECO:0007669"/>
    <property type="project" value="UniProtKB-SubCell"/>
</dbReference>
<dbReference type="AlphaFoldDB" id="A0A1H6YJM9"/>
<gene>
    <name evidence="7" type="ORF">SAMN05660742_10740</name>
</gene>
<dbReference type="Pfam" id="PF01544">
    <property type="entry name" value="CorA"/>
    <property type="match status" value="1"/>
</dbReference>
<keyword evidence="5 6" id="KW-0472">Membrane</keyword>
<evidence type="ECO:0000256" key="2">
    <source>
        <dbReference type="ARBA" id="ARBA00009765"/>
    </source>
</evidence>
<organism evidence="7 8">
    <name type="scientific">Propionispira arboris</name>
    <dbReference type="NCBI Taxonomy" id="84035"/>
    <lineage>
        <taxon>Bacteria</taxon>
        <taxon>Bacillati</taxon>
        <taxon>Bacillota</taxon>
        <taxon>Negativicutes</taxon>
        <taxon>Selenomonadales</taxon>
        <taxon>Selenomonadaceae</taxon>
        <taxon>Propionispira</taxon>
    </lineage>
</organism>
<dbReference type="PANTHER" id="PTHR47891">
    <property type="entry name" value="TRANSPORTER-RELATED"/>
    <property type="match status" value="1"/>
</dbReference>
<feature type="transmembrane region" description="Helical" evidence="6">
    <location>
        <begin position="294"/>
        <end position="313"/>
    </location>
</feature>
<dbReference type="GO" id="GO:0046873">
    <property type="term" value="F:metal ion transmembrane transporter activity"/>
    <property type="evidence" value="ECO:0007669"/>
    <property type="project" value="InterPro"/>
</dbReference>
<accession>A0A1H6YJM9</accession>
<keyword evidence="8" id="KW-1185">Reference proteome</keyword>
<dbReference type="InterPro" id="IPR047199">
    <property type="entry name" value="CorA-like"/>
</dbReference>
<dbReference type="Gene3D" id="1.20.58.340">
    <property type="entry name" value="Magnesium transport protein CorA, transmembrane region"/>
    <property type="match status" value="2"/>
</dbReference>
<evidence type="ECO:0000256" key="4">
    <source>
        <dbReference type="ARBA" id="ARBA00022989"/>
    </source>
</evidence>
<dbReference type="RefSeq" id="WP_019552912.1">
    <property type="nucleotide sequence ID" value="NZ_FNZK01000007.1"/>
</dbReference>
<dbReference type="Proteomes" id="UP000199662">
    <property type="component" value="Unassembled WGS sequence"/>
</dbReference>
<dbReference type="SUPFAM" id="SSF143865">
    <property type="entry name" value="CorA soluble domain-like"/>
    <property type="match status" value="1"/>
</dbReference>
<comment type="subcellular location">
    <subcellularLocation>
        <location evidence="1">Membrane</location>
        <topology evidence="1">Multi-pass membrane protein</topology>
    </subcellularLocation>
</comment>
<dbReference type="InterPro" id="IPR045863">
    <property type="entry name" value="CorA_TM1_TM2"/>
</dbReference>